<dbReference type="EMBL" id="JBHMEP010000001">
    <property type="protein sequence ID" value="MFB9134925.1"/>
    <property type="molecule type" value="Genomic_DNA"/>
</dbReference>
<dbReference type="PANTHER" id="PTHR30118">
    <property type="entry name" value="HTH-TYPE TRANSCRIPTIONAL REGULATOR LEUO-RELATED"/>
    <property type="match status" value="1"/>
</dbReference>
<dbReference type="InterPro" id="IPR036390">
    <property type="entry name" value="WH_DNA-bd_sf"/>
</dbReference>
<keyword evidence="4" id="KW-0804">Transcription</keyword>
<evidence type="ECO:0000313" key="6">
    <source>
        <dbReference type="EMBL" id="MFB9134925.1"/>
    </source>
</evidence>
<sequence length="307" mass="35123">MKIENLDLNLLKVFYYVYTTRSVNRAAQQLNISQSACSHSLARLRERLDDELFIRVNQNMVATQNAERLAQSVLPAMSLLQDGLQTSVSFNPDVGEHQFVICATDFITWVVMPTLTTYLANHYPNIKIRVIQGEHRIPSQQLESGEIDLALGFDHDIEQSNSIDNAVYYRGPYCIAMDENHPISRNQQTLDLHHYLSYSHVLVTPWNESQGIVDRTLAKLNKKRRVAIALPSVLSAPYLLKGTEYFLALPLIYAQSLGDKCALRYLSPPMPIPDFQIKLYWHKLKATEPKLNWLIQLLLSFHTPDSQ</sequence>
<dbReference type="Proteomes" id="UP001589645">
    <property type="component" value="Unassembled WGS sequence"/>
</dbReference>
<evidence type="ECO:0000259" key="5">
    <source>
        <dbReference type="PROSITE" id="PS50931"/>
    </source>
</evidence>
<organism evidence="6 7">
    <name type="scientific">Vibrio olivae</name>
    <dbReference type="NCBI Taxonomy" id="1243002"/>
    <lineage>
        <taxon>Bacteria</taxon>
        <taxon>Pseudomonadati</taxon>
        <taxon>Pseudomonadota</taxon>
        <taxon>Gammaproteobacteria</taxon>
        <taxon>Vibrionales</taxon>
        <taxon>Vibrionaceae</taxon>
        <taxon>Vibrio</taxon>
    </lineage>
</organism>
<evidence type="ECO:0000256" key="2">
    <source>
        <dbReference type="ARBA" id="ARBA00023015"/>
    </source>
</evidence>
<dbReference type="Gene3D" id="1.10.10.10">
    <property type="entry name" value="Winged helix-like DNA-binding domain superfamily/Winged helix DNA-binding domain"/>
    <property type="match status" value="1"/>
</dbReference>
<dbReference type="InterPro" id="IPR050389">
    <property type="entry name" value="LysR-type_TF"/>
</dbReference>
<protein>
    <submittedName>
        <fullName evidence="6">LysR family transcriptional regulator</fullName>
    </submittedName>
</protein>
<dbReference type="Pfam" id="PF03466">
    <property type="entry name" value="LysR_substrate"/>
    <property type="match status" value="1"/>
</dbReference>
<keyword evidence="3" id="KW-0238">DNA-binding</keyword>
<keyword evidence="2" id="KW-0805">Transcription regulation</keyword>
<dbReference type="SUPFAM" id="SSF46785">
    <property type="entry name" value="Winged helix' DNA-binding domain"/>
    <property type="match status" value="1"/>
</dbReference>
<dbReference type="InterPro" id="IPR036388">
    <property type="entry name" value="WH-like_DNA-bd_sf"/>
</dbReference>
<dbReference type="InterPro" id="IPR005119">
    <property type="entry name" value="LysR_subst-bd"/>
</dbReference>
<dbReference type="Gene3D" id="3.40.190.10">
    <property type="entry name" value="Periplasmic binding protein-like II"/>
    <property type="match status" value="2"/>
</dbReference>
<accession>A0ABV5HL34</accession>
<evidence type="ECO:0000256" key="4">
    <source>
        <dbReference type="ARBA" id="ARBA00023163"/>
    </source>
</evidence>
<keyword evidence="7" id="KW-1185">Reference proteome</keyword>
<feature type="domain" description="HTH lysR-type" evidence="5">
    <location>
        <begin position="6"/>
        <end position="63"/>
    </location>
</feature>
<dbReference type="PANTHER" id="PTHR30118:SF15">
    <property type="entry name" value="TRANSCRIPTIONAL REGULATORY PROTEIN"/>
    <property type="match status" value="1"/>
</dbReference>
<dbReference type="InterPro" id="IPR000847">
    <property type="entry name" value="LysR_HTH_N"/>
</dbReference>
<evidence type="ECO:0000256" key="3">
    <source>
        <dbReference type="ARBA" id="ARBA00023125"/>
    </source>
</evidence>
<name>A0ABV5HL34_9VIBR</name>
<gene>
    <name evidence="6" type="ORF">ACFFUV_08010</name>
</gene>
<evidence type="ECO:0000313" key="7">
    <source>
        <dbReference type="Proteomes" id="UP001589645"/>
    </source>
</evidence>
<dbReference type="Pfam" id="PF00126">
    <property type="entry name" value="HTH_1"/>
    <property type="match status" value="1"/>
</dbReference>
<proteinExistence type="inferred from homology"/>
<comment type="caution">
    <text evidence="6">The sequence shown here is derived from an EMBL/GenBank/DDBJ whole genome shotgun (WGS) entry which is preliminary data.</text>
</comment>
<reference evidence="6 7" key="1">
    <citation type="submission" date="2024-09" db="EMBL/GenBank/DDBJ databases">
        <authorList>
            <person name="Sun Q."/>
            <person name="Mori K."/>
        </authorList>
    </citation>
    <scope>NUCLEOTIDE SEQUENCE [LARGE SCALE GENOMIC DNA]</scope>
    <source>
        <strain evidence="6 7">CECT 8064</strain>
    </source>
</reference>
<evidence type="ECO:0000256" key="1">
    <source>
        <dbReference type="ARBA" id="ARBA00009437"/>
    </source>
</evidence>
<comment type="similarity">
    <text evidence="1">Belongs to the LysR transcriptional regulatory family.</text>
</comment>
<dbReference type="PRINTS" id="PR00039">
    <property type="entry name" value="HTHLYSR"/>
</dbReference>
<dbReference type="RefSeq" id="WP_390191057.1">
    <property type="nucleotide sequence ID" value="NZ_JBHMEP010000001.1"/>
</dbReference>
<dbReference type="PROSITE" id="PS50931">
    <property type="entry name" value="HTH_LYSR"/>
    <property type="match status" value="1"/>
</dbReference>
<dbReference type="SUPFAM" id="SSF53850">
    <property type="entry name" value="Periplasmic binding protein-like II"/>
    <property type="match status" value="1"/>
</dbReference>